<evidence type="ECO:0000313" key="2">
    <source>
        <dbReference type="EMBL" id="RLY03055.1"/>
    </source>
</evidence>
<sequence>MTTFKTRFFYLIALVAIIFLGLLCRKISSLPLWIGDSLWAVAVYLGFRLFFIKIKPEATALISLGISFIVEFSQLVSWAPLDTIRATTLGHLFLGQGFLISDLIAYTFGIFLIFLLDKMAHRKGIKDF</sequence>
<evidence type="ECO:0000313" key="3">
    <source>
        <dbReference type="Proteomes" id="UP000279194"/>
    </source>
</evidence>
<organism evidence="2 3">
    <name type="scientific">Streptococcus hillyeri</name>
    <dbReference type="NCBI Taxonomy" id="2282420"/>
    <lineage>
        <taxon>Bacteria</taxon>
        <taxon>Bacillati</taxon>
        <taxon>Bacillota</taxon>
        <taxon>Bacilli</taxon>
        <taxon>Lactobacillales</taxon>
        <taxon>Streptococcaceae</taxon>
        <taxon>Streptococcus</taxon>
    </lineage>
</organism>
<feature type="transmembrane region" description="Helical" evidence="1">
    <location>
        <begin position="30"/>
        <end position="51"/>
    </location>
</feature>
<accession>A0A3L9DQ71</accession>
<gene>
    <name evidence="2" type="ORF">EAF07_05805</name>
</gene>
<dbReference type="Proteomes" id="UP000279194">
    <property type="component" value="Unassembled WGS sequence"/>
</dbReference>
<dbReference type="AlphaFoldDB" id="A0A3L9DQ71"/>
<reference evidence="2 3" key="1">
    <citation type="submission" date="2018-10" db="EMBL/GenBank/DDBJ databases">
        <title>Streptococcus hillyeri sp. nov., isolated from equine tracheal sample.</title>
        <authorList>
            <person name="Macfadyen A.C."/>
            <person name="Waller A."/>
            <person name="Paterson G.K."/>
        </authorList>
    </citation>
    <scope>NUCLEOTIDE SEQUENCE [LARGE SCALE GENOMIC DNA]</scope>
    <source>
        <strain evidence="2 3">28462</strain>
    </source>
</reference>
<name>A0A3L9DQ71_9STRE</name>
<dbReference type="InterPro" id="IPR021257">
    <property type="entry name" value="DUF2809"/>
</dbReference>
<keyword evidence="3" id="KW-1185">Reference proteome</keyword>
<feature type="transmembrane region" description="Helical" evidence="1">
    <location>
        <begin position="58"/>
        <end position="81"/>
    </location>
</feature>
<keyword evidence="1" id="KW-1133">Transmembrane helix</keyword>
<dbReference type="Pfam" id="PF10990">
    <property type="entry name" value="DUF2809"/>
    <property type="match status" value="1"/>
</dbReference>
<feature type="transmembrane region" description="Helical" evidence="1">
    <location>
        <begin position="93"/>
        <end position="116"/>
    </location>
</feature>
<feature type="transmembrane region" description="Helical" evidence="1">
    <location>
        <begin position="7"/>
        <end position="24"/>
    </location>
</feature>
<protein>
    <submittedName>
        <fullName evidence="2">DUF2809 domain-containing protein</fullName>
    </submittedName>
</protein>
<comment type="caution">
    <text evidence="2">The sequence shown here is derived from an EMBL/GenBank/DDBJ whole genome shotgun (WGS) entry which is preliminary data.</text>
</comment>
<evidence type="ECO:0000256" key="1">
    <source>
        <dbReference type="SAM" id="Phobius"/>
    </source>
</evidence>
<keyword evidence="1" id="KW-0812">Transmembrane</keyword>
<dbReference type="EMBL" id="RCVM01000010">
    <property type="protein sequence ID" value="RLY03055.1"/>
    <property type="molecule type" value="Genomic_DNA"/>
</dbReference>
<proteinExistence type="predicted"/>
<dbReference type="RefSeq" id="WP_121835578.1">
    <property type="nucleotide sequence ID" value="NZ_CP163513.1"/>
</dbReference>
<keyword evidence="1" id="KW-0472">Membrane</keyword>
<dbReference type="OrthoDB" id="5360192at2"/>